<evidence type="ECO:0000256" key="2">
    <source>
        <dbReference type="ARBA" id="ARBA00012573"/>
    </source>
</evidence>
<reference evidence="7" key="1">
    <citation type="submission" date="2022-11" db="UniProtKB">
        <authorList>
            <consortium name="WormBaseParasite"/>
        </authorList>
    </citation>
    <scope>IDENTIFICATION</scope>
</reference>
<comment type="similarity">
    <text evidence="1">Belongs to the tRNA-intron endonuclease family.</text>
</comment>
<feature type="region of interest" description="Disordered" evidence="4">
    <location>
        <begin position="19"/>
        <end position="46"/>
    </location>
</feature>
<dbReference type="Gene3D" id="3.40.1350.10">
    <property type="match status" value="1"/>
</dbReference>
<evidence type="ECO:0000256" key="3">
    <source>
        <dbReference type="ARBA" id="ARBA00034031"/>
    </source>
</evidence>
<dbReference type="GO" id="GO:0000214">
    <property type="term" value="C:tRNA-intron endonuclease complex"/>
    <property type="evidence" value="ECO:0007669"/>
    <property type="project" value="TreeGrafter"/>
</dbReference>
<feature type="compositionally biased region" description="Acidic residues" evidence="4">
    <location>
        <begin position="33"/>
        <end position="46"/>
    </location>
</feature>
<dbReference type="PANTHER" id="PTHR21227">
    <property type="entry name" value="TRNA-SPLICING ENDONUCLEASE SUBUNIT SEN2"/>
    <property type="match status" value="1"/>
</dbReference>
<evidence type="ECO:0000259" key="5">
    <source>
        <dbReference type="Pfam" id="PF01974"/>
    </source>
</evidence>
<sequence length="221" mass="25362">SESDFITIETRCFIYSPPQVASNTIPSTSRTNEEDEENSSDAEGNDGEEGKYFLYLEEAFFLAYGLGRMIVKTANKPMTLPVLWNFCKKQKVNGKSFAAFYAVYHYYRSKGWVVKRGDNYGVDFVLYKCHPQQYHSTYGVYILRQSENVDAQDAESLTWRHLATLCRILKSVKKSLLVCHVKEKSDDAANDNKDEPQLENYIVDETNVSQWFTGKHNIGDT</sequence>
<protein>
    <recommendedName>
        <fullName evidence="2">tRNA-intron lyase</fullName>
        <ecNumber evidence="2">4.6.1.16</ecNumber>
    </recommendedName>
</protein>
<feature type="domain" description="tRNA intron endonuclease catalytic" evidence="5">
    <location>
        <begin position="98"/>
        <end position="185"/>
    </location>
</feature>
<dbReference type="InterPro" id="IPR011856">
    <property type="entry name" value="tRNA_endonuc-like_dom_sf"/>
</dbReference>
<comment type="catalytic activity">
    <reaction evidence="3">
        <text>pretRNA = a 3'-half-tRNA molecule with a 5'-OH end + a 5'-half-tRNA molecule with a 2',3'-cyclic phosphate end + an intron with a 2',3'-cyclic phosphate and a 5'-hydroxyl terminus.</text>
        <dbReference type="EC" id="4.6.1.16"/>
    </reaction>
</comment>
<evidence type="ECO:0000313" key="7">
    <source>
        <dbReference type="WBParaSite" id="nRc.2.0.1.t15638-RA"/>
    </source>
</evidence>
<evidence type="ECO:0000313" key="6">
    <source>
        <dbReference type="Proteomes" id="UP000887565"/>
    </source>
</evidence>
<evidence type="ECO:0000256" key="1">
    <source>
        <dbReference type="ARBA" id="ARBA00008078"/>
    </source>
</evidence>
<dbReference type="Proteomes" id="UP000887565">
    <property type="component" value="Unplaced"/>
</dbReference>
<dbReference type="Pfam" id="PF01974">
    <property type="entry name" value="tRNA_int_endo"/>
    <property type="match status" value="1"/>
</dbReference>
<dbReference type="InterPro" id="IPR006676">
    <property type="entry name" value="tRNA_splic"/>
</dbReference>
<dbReference type="CDD" id="cd22363">
    <property type="entry name" value="tRNA-intron_lyase_C"/>
    <property type="match status" value="1"/>
</dbReference>
<dbReference type="SUPFAM" id="SSF53032">
    <property type="entry name" value="tRNA-intron endonuclease catalytic domain-like"/>
    <property type="match status" value="1"/>
</dbReference>
<dbReference type="NCBIfam" id="TIGR00324">
    <property type="entry name" value="endA"/>
    <property type="match status" value="1"/>
</dbReference>
<dbReference type="EC" id="4.6.1.16" evidence="2"/>
<organism evidence="6 7">
    <name type="scientific">Romanomermis culicivorax</name>
    <name type="common">Nematode worm</name>
    <dbReference type="NCBI Taxonomy" id="13658"/>
    <lineage>
        <taxon>Eukaryota</taxon>
        <taxon>Metazoa</taxon>
        <taxon>Ecdysozoa</taxon>
        <taxon>Nematoda</taxon>
        <taxon>Enoplea</taxon>
        <taxon>Dorylaimia</taxon>
        <taxon>Mermithida</taxon>
        <taxon>Mermithoidea</taxon>
        <taxon>Mermithidae</taxon>
        <taxon>Romanomermis</taxon>
    </lineage>
</organism>
<dbReference type="WBParaSite" id="nRc.2.0.1.t15638-RA">
    <property type="protein sequence ID" value="nRc.2.0.1.t15638-RA"/>
    <property type="gene ID" value="nRc.2.0.1.g15638"/>
</dbReference>
<dbReference type="PANTHER" id="PTHR21227:SF0">
    <property type="entry name" value="TRNA-SPLICING ENDONUCLEASE SUBUNIT SEN2"/>
    <property type="match status" value="1"/>
</dbReference>
<dbReference type="AlphaFoldDB" id="A0A915IN73"/>
<keyword evidence="6" id="KW-1185">Reference proteome</keyword>
<name>A0A915IN73_ROMCU</name>
<dbReference type="InterPro" id="IPR036167">
    <property type="entry name" value="tRNA_intron_Endo_cat-like_sf"/>
</dbReference>
<dbReference type="GO" id="GO:0000213">
    <property type="term" value="F:tRNA-intron lyase activity"/>
    <property type="evidence" value="ECO:0007669"/>
    <property type="project" value="UniProtKB-EC"/>
</dbReference>
<dbReference type="GO" id="GO:0003676">
    <property type="term" value="F:nucleic acid binding"/>
    <property type="evidence" value="ECO:0007669"/>
    <property type="project" value="InterPro"/>
</dbReference>
<accession>A0A915IN73</accession>
<dbReference type="GO" id="GO:0000379">
    <property type="term" value="P:tRNA-type intron splice site recognition and cleavage"/>
    <property type="evidence" value="ECO:0007669"/>
    <property type="project" value="TreeGrafter"/>
</dbReference>
<evidence type="ECO:0000256" key="4">
    <source>
        <dbReference type="SAM" id="MobiDB-lite"/>
    </source>
</evidence>
<proteinExistence type="inferred from homology"/>
<dbReference type="GO" id="GO:0005737">
    <property type="term" value="C:cytoplasm"/>
    <property type="evidence" value="ECO:0007669"/>
    <property type="project" value="TreeGrafter"/>
</dbReference>
<dbReference type="InterPro" id="IPR006677">
    <property type="entry name" value="tRNA_intron_Endonuc_cat-like"/>
</dbReference>